<feature type="domain" description="Cytochrome c" evidence="6">
    <location>
        <begin position="53"/>
        <end position="160"/>
    </location>
</feature>
<keyword evidence="3 4" id="KW-0408">Iron</keyword>
<evidence type="ECO:0000313" key="7">
    <source>
        <dbReference type="EMBL" id="MFC4769840.1"/>
    </source>
</evidence>
<organism evidence="7 8">
    <name type="scientific">Effusibacillus consociatus</name>
    <dbReference type="NCBI Taxonomy" id="1117041"/>
    <lineage>
        <taxon>Bacteria</taxon>
        <taxon>Bacillati</taxon>
        <taxon>Bacillota</taxon>
        <taxon>Bacilli</taxon>
        <taxon>Bacillales</taxon>
        <taxon>Alicyclobacillaceae</taxon>
        <taxon>Effusibacillus</taxon>
    </lineage>
</organism>
<dbReference type="InterPro" id="IPR036909">
    <property type="entry name" value="Cyt_c-like_dom_sf"/>
</dbReference>
<evidence type="ECO:0000256" key="2">
    <source>
        <dbReference type="ARBA" id="ARBA00022723"/>
    </source>
</evidence>
<accession>A0ABV9Q6L6</accession>
<feature type="transmembrane region" description="Helical" evidence="5">
    <location>
        <begin position="12"/>
        <end position="33"/>
    </location>
</feature>
<dbReference type="SUPFAM" id="SSF46626">
    <property type="entry name" value="Cytochrome c"/>
    <property type="match status" value="1"/>
</dbReference>
<gene>
    <name evidence="7" type="ORF">ACFO8Q_21265</name>
</gene>
<dbReference type="InterPro" id="IPR003468">
    <property type="entry name" value="Cyt_c_oxidase_monohaem-su/FixO"/>
</dbReference>
<name>A0ABV9Q6L6_9BACL</name>
<dbReference type="InterPro" id="IPR009056">
    <property type="entry name" value="Cyt_c-like_dom"/>
</dbReference>
<keyword evidence="8" id="KW-1185">Reference proteome</keyword>
<keyword evidence="1 4" id="KW-0349">Heme</keyword>
<keyword evidence="2 4" id="KW-0479">Metal-binding</keyword>
<protein>
    <submittedName>
        <fullName evidence="7">Cbb3-type cytochrome c oxidase subunit II</fullName>
    </submittedName>
</protein>
<reference evidence="8" key="1">
    <citation type="journal article" date="2019" name="Int. J. Syst. Evol. Microbiol.">
        <title>The Global Catalogue of Microorganisms (GCM) 10K type strain sequencing project: providing services to taxonomists for standard genome sequencing and annotation.</title>
        <authorList>
            <consortium name="The Broad Institute Genomics Platform"/>
            <consortium name="The Broad Institute Genome Sequencing Center for Infectious Disease"/>
            <person name="Wu L."/>
            <person name="Ma J."/>
        </authorList>
    </citation>
    <scope>NUCLEOTIDE SEQUENCE [LARGE SCALE GENOMIC DNA]</scope>
    <source>
        <strain evidence="8">WYCCWR 12678</strain>
    </source>
</reference>
<evidence type="ECO:0000256" key="3">
    <source>
        <dbReference type="ARBA" id="ARBA00023004"/>
    </source>
</evidence>
<dbReference type="PROSITE" id="PS51007">
    <property type="entry name" value="CYTC"/>
    <property type="match status" value="1"/>
</dbReference>
<comment type="caution">
    <text evidence="7">The sequence shown here is derived from an EMBL/GenBank/DDBJ whole genome shotgun (WGS) entry which is preliminary data.</text>
</comment>
<keyword evidence="5" id="KW-1133">Transmembrane helix</keyword>
<dbReference type="Pfam" id="PF02433">
    <property type="entry name" value="FixO"/>
    <property type="match status" value="1"/>
</dbReference>
<dbReference type="EMBL" id="JBHSHC010000147">
    <property type="protein sequence ID" value="MFC4769840.1"/>
    <property type="molecule type" value="Genomic_DNA"/>
</dbReference>
<dbReference type="Proteomes" id="UP001596002">
    <property type="component" value="Unassembled WGS sequence"/>
</dbReference>
<evidence type="ECO:0000256" key="1">
    <source>
        <dbReference type="ARBA" id="ARBA00022617"/>
    </source>
</evidence>
<evidence type="ECO:0000259" key="6">
    <source>
        <dbReference type="PROSITE" id="PS51007"/>
    </source>
</evidence>
<keyword evidence="5" id="KW-0472">Membrane</keyword>
<evidence type="ECO:0000256" key="4">
    <source>
        <dbReference type="PROSITE-ProRule" id="PRU00433"/>
    </source>
</evidence>
<keyword evidence="5" id="KW-0812">Transmembrane</keyword>
<dbReference type="RefSeq" id="WP_380028809.1">
    <property type="nucleotide sequence ID" value="NZ_JBHSHC010000147.1"/>
</dbReference>
<proteinExistence type="predicted"/>
<evidence type="ECO:0000313" key="8">
    <source>
        <dbReference type="Proteomes" id="UP001596002"/>
    </source>
</evidence>
<evidence type="ECO:0000256" key="5">
    <source>
        <dbReference type="SAM" id="Phobius"/>
    </source>
</evidence>
<sequence length="172" mass="18975">MANQSEKNIGALLGGAIAVFMIGIIGTCVLPFFDSSINTPTATAKLKNYLPNSAEARGRVVYIKEGCYWCHSQSVRPVKADSKLGPVSVPGDYYYDKIPLIMTQRTGPDLTWVGSRYSPEWQYEHLNNPQKFYNGSIMPKYNYLSEQDKKDLVAYLMSLKPAPAAKAGAAGR</sequence>
<dbReference type="Gene3D" id="1.10.760.10">
    <property type="entry name" value="Cytochrome c-like domain"/>
    <property type="match status" value="1"/>
</dbReference>